<dbReference type="EMBL" id="JANIBK010000018">
    <property type="protein sequence ID" value="MCQ8127869.1"/>
    <property type="molecule type" value="Genomic_DNA"/>
</dbReference>
<protein>
    <submittedName>
        <fullName evidence="1">Uncharacterized protein</fullName>
    </submittedName>
</protein>
<comment type="caution">
    <text evidence="1">The sequence shown here is derived from an EMBL/GenBank/DDBJ whole genome shotgun (WGS) entry which is preliminary data.</text>
</comment>
<gene>
    <name evidence="1" type="ORF">NP596_05285</name>
</gene>
<name>A0ABT1U223_9GAMM</name>
<keyword evidence="2" id="KW-1185">Reference proteome</keyword>
<dbReference type="Proteomes" id="UP001524586">
    <property type="component" value="Unassembled WGS sequence"/>
</dbReference>
<evidence type="ECO:0000313" key="1">
    <source>
        <dbReference type="EMBL" id="MCQ8127869.1"/>
    </source>
</evidence>
<evidence type="ECO:0000313" key="2">
    <source>
        <dbReference type="Proteomes" id="UP001524586"/>
    </source>
</evidence>
<dbReference type="RefSeq" id="WP_256614228.1">
    <property type="nucleotide sequence ID" value="NZ_JANIBK010000018.1"/>
</dbReference>
<organism evidence="1 2">
    <name type="scientific">Methylomonas rivi</name>
    <dbReference type="NCBI Taxonomy" id="2952226"/>
    <lineage>
        <taxon>Bacteria</taxon>
        <taxon>Pseudomonadati</taxon>
        <taxon>Pseudomonadota</taxon>
        <taxon>Gammaproteobacteria</taxon>
        <taxon>Methylococcales</taxon>
        <taxon>Methylococcaceae</taxon>
        <taxon>Methylomonas</taxon>
    </lineage>
</organism>
<proteinExistence type="predicted"/>
<reference evidence="1 2" key="1">
    <citation type="submission" date="2022-07" db="EMBL/GenBank/DDBJ databases">
        <title>Methylomonas rivi sp. nov., Methylomonas rosea sp. nov., Methylomonas aureus sp. nov. and Methylomonas subterranea sp. nov., four novel methanotrophs isolated from a freshwater creek and the deep terrestrial subsurface.</title>
        <authorList>
            <person name="Abin C."/>
            <person name="Sankaranarayanan K."/>
            <person name="Garner C."/>
            <person name="Sindelar R."/>
            <person name="Kotary K."/>
            <person name="Garner R."/>
            <person name="Barclay S."/>
            <person name="Lawson P."/>
            <person name="Krumholz L."/>
        </authorList>
    </citation>
    <scope>NUCLEOTIDE SEQUENCE [LARGE SCALE GENOMIC DNA]</scope>
    <source>
        <strain evidence="1 2">WSC-6</strain>
    </source>
</reference>
<accession>A0ABT1U223</accession>
<sequence length="86" mass="9663">MNKITPHLLRDLDTTLPSGTECYLRPSARKALTKHRKGRQPATFVSKERAVTLLAQRLGRGLKRFLIQELRAALPAEQACPPEKMA</sequence>